<evidence type="ECO:0000256" key="1">
    <source>
        <dbReference type="ARBA" id="ARBA00001933"/>
    </source>
</evidence>
<dbReference type="Gene3D" id="3.40.640.10">
    <property type="entry name" value="Type I PLP-dependent aspartate aminotransferase-like (Major domain)"/>
    <property type="match status" value="1"/>
</dbReference>
<dbReference type="EMBL" id="UOGG01000151">
    <property type="protein sequence ID" value="VAX31315.1"/>
    <property type="molecule type" value="Genomic_DNA"/>
</dbReference>
<dbReference type="PANTHER" id="PTHR11601">
    <property type="entry name" value="CYSTEINE DESULFURYLASE FAMILY MEMBER"/>
    <property type="match status" value="1"/>
</dbReference>
<dbReference type="NCBIfam" id="NF002806">
    <property type="entry name" value="PRK02948.1"/>
    <property type="match status" value="1"/>
</dbReference>
<dbReference type="PROSITE" id="PS00595">
    <property type="entry name" value="AA_TRANSFER_CLASS_5"/>
    <property type="match status" value="1"/>
</dbReference>
<sequence length="399" mass="42992">MQFQLTSDSGFILPKIYLDHNATTPLHPEVLEVMLPVMQEFFGNPSSVHSEGRKARVLLDEAREKVARLIGAHPGEIIFTSGGTESNNLAILGVALSRKKKKPRIITSTVEHPSVLNPCKQLEQLGFEIDRLPVNVQGRIDLDQLQATIQESTVLISLQHANSEVGTLQDIEKIGELAQEKSICFHTDAVQSVGKTPVDVKNLPVDLLSISSHKLNGPKGAGALYMKRGLSSLFSTMSGGNQEKKRRGGTENVAGIVGFGKACELAKARLDSGAVNSLADLRDYFFQQIERLVSGVEILGDREFRLPNTLNLSIDGADGETLLIGLDVEGISVSTGSACSSGSSLPSHVLSAMQVPSRRINSSLRFSLGGSNTRDEVEFAAKILARLVALNRKNHVIAG</sequence>
<dbReference type="InterPro" id="IPR015424">
    <property type="entry name" value="PyrdxlP-dep_Trfase"/>
</dbReference>
<evidence type="ECO:0000256" key="2">
    <source>
        <dbReference type="ARBA" id="ARBA00006490"/>
    </source>
</evidence>
<comment type="similarity">
    <text evidence="2">Belongs to the class-V pyridoxal-phosphate-dependent aminotransferase family. NifS/IscS subfamily.</text>
</comment>
<evidence type="ECO:0000256" key="3">
    <source>
        <dbReference type="ARBA" id="ARBA00012239"/>
    </source>
</evidence>
<evidence type="ECO:0000256" key="7">
    <source>
        <dbReference type="ARBA" id="ARBA00023004"/>
    </source>
</evidence>
<dbReference type="InterPro" id="IPR015422">
    <property type="entry name" value="PyrdxlP-dep_Trfase_small"/>
</dbReference>
<keyword evidence="7" id="KW-0408">Iron</keyword>
<evidence type="ECO:0000256" key="5">
    <source>
        <dbReference type="ARBA" id="ARBA00022723"/>
    </source>
</evidence>
<organism evidence="10">
    <name type="scientific">hydrothermal vent metagenome</name>
    <dbReference type="NCBI Taxonomy" id="652676"/>
    <lineage>
        <taxon>unclassified sequences</taxon>
        <taxon>metagenomes</taxon>
        <taxon>ecological metagenomes</taxon>
    </lineage>
</organism>
<evidence type="ECO:0000259" key="9">
    <source>
        <dbReference type="Pfam" id="PF00266"/>
    </source>
</evidence>
<dbReference type="PIRSF" id="PIRSF005572">
    <property type="entry name" value="NifS"/>
    <property type="match status" value="1"/>
</dbReference>
<proteinExistence type="inferred from homology"/>
<dbReference type="GO" id="GO:0046872">
    <property type="term" value="F:metal ion binding"/>
    <property type="evidence" value="ECO:0007669"/>
    <property type="project" value="UniProtKB-KW"/>
</dbReference>
<evidence type="ECO:0000313" key="10">
    <source>
        <dbReference type="EMBL" id="VAX31315.1"/>
    </source>
</evidence>
<protein>
    <recommendedName>
        <fullName evidence="3">cysteine desulfurase</fullName>
        <ecNumber evidence="3">2.8.1.7</ecNumber>
    </recommendedName>
</protein>
<keyword evidence="4 10" id="KW-0808">Transferase</keyword>
<dbReference type="InterPro" id="IPR000192">
    <property type="entry name" value="Aminotrans_V_dom"/>
</dbReference>
<dbReference type="InterPro" id="IPR015421">
    <property type="entry name" value="PyrdxlP-dep_Trfase_major"/>
</dbReference>
<dbReference type="InterPro" id="IPR016454">
    <property type="entry name" value="Cysteine_dSase"/>
</dbReference>
<keyword evidence="5" id="KW-0479">Metal-binding</keyword>
<reference evidence="10" key="1">
    <citation type="submission" date="2018-06" db="EMBL/GenBank/DDBJ databases">
        <authorList>
            <person name="Zhirakovskaya E."/>
        </authorList>
    </citation>
    <scope>NUCLEOTIDE SEQUENCE</scope>
</reference>
<dbReference type="Gene3D" id="3.90.1150.10">
    <property type="entry name" value="Aspartate Aminotransferase, domain 1"/>
    <property type="match status" value="1"/>
</dbReference>
<dbReference type="Pfam" id="PF00266">
    <property type="entry name" value="Aminotran_5"/>
    <property type="match status" value="1"/>
</dbReference>
<accession>A0A3B1DHY3</accession>
<dbReference type="SUPFAM" id="SSF53383">
    <property type="entry name" value="PLP-dependent transferases"/>
    <property type="match status" value="1"/>
</dbReference>
<comment type="cofactor">
    <cofactor evidence="1">
        <name>pyridoxal 5'-phosphate</name>
        <dbReference type="ChEBI" id="CHEBI:597326"/>
    </cofactor>
</comment>
<evidence type="ECO:0000256" key="4">
    <source>
        <dbReference type="ARBA" id="ARBA00022679"/>
    </source>
</evidence>
<keyword evidence="8" id="KW-0411">Iron-sulfur</keyword>
<dbReference type="InterPro" id="IPR020578">
    <property type="entry name" value="Aminotrans_V_PyrdxlP_BS"/>
</dbReference>
<gene>
    <name evidence="10" type="ORF">MNBD_NITROSPINAE05-343</name>
</gene>
<evidence type="ECO:0000256" key="8">
    <source>
        <dbReference type="ARBA" id="ARBA00023014"/>
    </source>
</evidence>
<dbReference type="Gene3D" id="1.10.260.50">
    <property type="match status" value="1"/>
</dbReference>
<feature type="domain" description="Aminotransferase class V" evidence="9">
    <location>
        <begin position="16"/>
        <end position="378"/>
    </location>
</feature>
<dbReference type="EC" id="2.8.1.7" evidence="3"/>
<dbReference type="GO" id="GO:0031071">
    <property type="term" value="F:cysteine desulfurase activity"/>
    <property type="evidence" value="ECO:0007669"/>
    <property type="project" value="UniProtKB-EC"/>
</dbReference>
<dbReference type="GO" id="GO:0051536">
    <property type="term" value="F:iron-sulfur cluster binding"/>
    <property type="evidence" value="ECO:0007669"/>
    <property type="project" value="UniProtKB-KW"/>
</dbReference>
<evidence type="ECO:0000256" key="6">
    <source>
        <dbReference type="ARBA" id="ARBA00022898"/>
    </source>
</evidence>
<dbReference type="PANTHER" id="PTHR11601:SF34">
    <property type="entry name" value="CYSTEINE DESULFURASE"/>
    <property type="match status" value="1"/>
</dbReference>
<dbReference type="AlphaFoldDB" id="A0A3B1DHY3"/>
<name>A0A3B1DHY3_9ZZZZ</name>
<keyword evidence="6" id="KW-0663">Pyridoxal phosphate</keyword>
<dbReference type="FunFam" id="3.40.640.10:FF:000084">
    <property type="entry name" value="IscS-like cysteine desulfurase"/>
    <property type="match status" value="1"/>
</dbReference>